<reference evidence="3" key="1">
    <citation type="submission" date="2022-11" db="UniProtKB">
        <authorList>
            <consortium name="WormBaseParasite"/>
        </authorList>
    </citation>
    <scope>IDENTIFICATION</scope>
</reference>
<dbReference type="WBParaSite" id="nRc.2.0.1.t43568-RA">
    <property type="protein sequence ID" value="nRc.2.0.1.t43568-RA"/>
    <property type="gene ID" value="nRc.2.0.1.g43568"/>
</dbReference>
<sequence>MNENESSTISSAMFRNFNDVEGFFFRSRDHVAYRALGFLPYEMARNKILSHFSNVPICVNNISYSSVEQAYQYLKATFANEHEIAERIMNEMEPLRMKKFASGIKDAKWDTIKFWIMFALDKHKVS</sequence>
<dbReference type="SUPFAM" id="SSF143990">
    <property type="entry name" value="YbiA-like"/>
    <property type="match status" value="1"/>
</dbReference>
<dbReference type="Pfam" id="PF08719">
    <property type="entry name" value="NADAR"/>
    <property type="match status" value="1"/>
</dbReference>
<evidence type="ECO:0000313" key="2">
    <source>
        <dbReference type="Proteomes" id="UP000887565"/>
    </source>
</evidence>
<evidence type="ECO:0000313" key="3">
    <source>
        <dbReference type="WBParaSite" id="nRc.2.0.1.t43568-RA"/>
    </source>
</evidence>
<dbReference type="CDD" id="cd15457">
    <property type="entry name" value="NADAR"/>
    <property type="match status" value="1"/>
</dbReference>
<accession>A0A915L1D8</accession>
<dbReference type="Gene3D" id="1.10.357.40">
    <property type="entry name" value="YbiA-like"/>
    <property type="match status" value="1"/>
</dbReference>
<organism evidence="2 3">
    <name type="scientific">Romanomermis culicivorax</name>
    <name type="common">Nematode worm</name>
    <dbReference type="NCBI Taxonomy" id="13658"/>
    <lineage>
        <taxon>Eukaryota</taxon>
        <taxon>Metazoa</taxon>
        <taxon>Ecdysozoa</taxon>
        <taxon>Nematoda</taxon>
        <taxon>Enoplea</taxon>
        <taxon>Dorylaimia</taxon>
        <taxon>Mermithida</taxon>
        <taxon>Mermithoidea</taxon>
        <taxon>Mermithidae</taxon>
        <taxon>Romanomermis</taxon>
    </lineage>
</organism>
<dbReference type="AlphaFoldDB" id="A0A915L1D8"/>
<protein>
    <submittedName>
        <fullName evidence="3">NADAR domain-containing protein</fullName>
    </submittedName>
</protein>
<name>A0A915L1D8_ROMCU</name>
<dbReference type="InterPro" id="IPR012816">
    <property type="entry name" value="NADAR"/>
</dbReference>
<evidence type="ECO:0000259" key="1">
    <source>
        <dbReference type="Pfam" id="PF08719"/>
    </source>
</evidence>
<keyword evidence="2" id="KW-1185">Reference proteome</keyword>
<dbReference type="Proteomes" id="UP000887565">
    <property type="component" value="Unplaced"/>
</dbReference>
<proteinExistence type="predicted"/>
<dbReference type="InterPro" id="IPR037238">
    <property type="entry name" value="YbiA-like_sf"/>
</dbReference>
<feature type="domain" description="NADAR" evidence="1">
    <location>
        <begin position="46"/>
        <end position="124"/>
    </location>
</feature>